<feature type="compositionally biased region" description="Basic and acidic residues" evidence="2">
    <location>
        <begin position="183"/>
        <end position="192"/>
    </location>
</feature>
<accession>A0A921ZWV1</accession>
<evidence type="ECO:0000256" key="1">
    <source>
        <dbReference type="SAM" id="Coils"/>
    </source>
</evidence>
<name>A0A921ZWV1_MANSE</name>
<dbReference type="AlphaFoldDB" id="A0A921ZWV1"/>
<protein>
    <recommendedName>
        <fullName evidence="5">Titin-like</fullName>
    </recommendedName>
</protein>
<feature type="region of interest" description="Disordered" evidence="2">
    <location>
        <begin position="754"/>
        <end position="843"/>
    </location>
</feature>
<feature type="compositionally biased region" description="Polar residues" evidence="2">
    <location>
        <begin position="806"/>
        <end position="819"/>
    </location>
</feature>
<evidence type="ECO:0000313" key="3">
    <source>
        <dbReference type="EMBL" id="KAG6464708.1"/>
    </source>
</evidence>
<feature type="region of interest" description="Disordered" evidence="2">
    <location>
        <begin position="342"/>
        <end position="377"/>
    </location>
</feature>
<dbReference type="Proteomes" id="UP000791440">
    <property type="component" value="Unassembled WGS sequence"/>
</dbReference>
<proteinExistence type="predicted"/>
<sequence length="870" mass="99391">MRYYLAYRSHGLYDPVVEDPEAPFEQYEQPDSDQPSEPSEEEIREMKRKSSLLASAIDETIKNIEEYKEEMGIESKKHVTEETHVKRTTVEQKTTIIENGDVKEVKVESKEIIENGEEVKINGERVRQNGEVAEEDESVDKVDKTEEVNMLNGDAAKESETVAKNGVNEENVGIVQEQNGDVVEEKPKDSGSVEITELKEEEIKEVTESKEVISDTTPEDIVTVKKTETKEIKTEIKESIKVKTTVKKGEKDEGDREVEAIAKEVEKLAEKVEEESVKVEKTEKAEKETPAEKEVKTETSEKKESEKRSESVEITKTEFAKKIGKEEDVDYLKLIKPVKFDPEAARSQRSTPVPPVLEPESTDGRDSKMYVTDTGEPLGTIQGIVDGLEDAVVDEEVAKALGKPGLPHETVAEIASGESDMLREAHVMGLSRVLSSHMHRPEDVPEVQPLKPLVKSLENSEVLRALNEELAMEELKKKKEKKRWTTFLQKPKRPVPRARFGYYGYIEGEEEEIKEPYKVKIVKQPKPKVAPDYKPEDFDTGPLPWEQRAEIEASLPPIEPEEPILIPEEGPEFLEAVDPLPESEVPDLEDTGLPLPPDEPPPPPVIQLQEVELPQPPQIPQVPEEVPAVEETMNMDENKLAEQLTRSVQSMVDPNAPLEQQLAQMRAQLAALAQLPGVIQQTLDLVTRQLLNFSHQGMQQMQQNMEQMQENIQKMEMEQRMETQSYERYEESQVKEQIVENMQQEQNIETQIQQNGEQHEQNQVNQQMPPPEILTPEEYEARRREEEARLEEERKSEKQRKELMQQYENDTRSQMSTPRPNKPQPKFGPLDPEERRRVLPAGRRWRTYDEQAIAETIQAQSELIQGKVLG</sequence>
<feature type="region of interest" description="Disordered" evidence="2">
    <location>
        <begin position="124"/>
        <end position="192"/>
    </location>
</feature>
<keyword evidence="1" id="KW-0175">Coiled coil</keyword>
<keyword evidence="4" id="KW-1185">Reference proteome</keyword>
<feature type="coiled-coil region" evidence="1">
    <location>
        <begin position="691"/>
        <end position="725"/>
    </location>
</feature>
<comment type="caution">
    <text evidence="3">The sequence shown here is derived from an EMBL/GenBank/DDBJ whole genome shotgun (WGS) entry which is preliminary data.</text>
</comment>
<dbReference type="EMBL" id="JH669234">
    <property type="protein sequence ID" value="KAG6464708.1"/>
    <property type="molecule type" value="Genomic_DNA"/>
</dbReference>
<feature type="region of interest" description="Disordered" evidence="2">
    <location>
        <begin position="582"/>
        <end position="601"/>
    </location>
</feature>
<feature type="region of interest" description="Disordered" evidence="2">
    <location>
        <begin position="15"/>
        <end position="51"/>
    </location>
</feature>
<reference evidence="3" key="2">
    <citation type="submission" date="2020-12" db="EMBL/GenBank/DDBJ databases">
        <authorList>
            <person name="Kanost M."/>
        </authorList>
    </citation>
    <scope>NUCLEOTIDE SEQUENCE</scope>
</reference>
<feature type="non-terminal residue" evidence="3">
    <location>
        <position position="870"/>
    </location>
</feature>
<gene>
    <name evidence="3" type="ORF">O3G_MSEX014683</name>
</gene>
<feature type="region of interest" description="Disordered" evidence="2">
    <location>
        <begin position="272"/>
        <end position="313"/>
    </location>
</feature>
<evidence type="ECO:0000256" key="2">
    <source>
        <dbReference type="SAM" id="MobiDB-lite"/>
    </source>
</evidence>
<reference evidence="3" key="1">
    <citation type="journal article" date="2016" name="Insect Biochem. Mol. Biol.">
        <title>Multifaceted biological insights from a draft genome sequence of the tobacco hornworm moth, Manduca sexta.</title>
        <authorList>
            <person name="Kanost M.R."/>
            <person name="Arrese E.L."/>
            <person name="Cao X."/>
            <person name="Chen Y.R."/>
            <person name="Chellapilla S."/>
            <person name="Goldsmith M.R."/>
            <person name="Grosse-Wilde E."/>
            <person name="Heckel D.G."/>
            <person name="Herndon N."/>
            <person name="Jiang H."/>
            <person name="Papanicolaou A."/>
            <person name="Qu J."/>
            <person name="Soulages J.L."/>
            <person name="Vogel H."/>
            <person name="Walters J."/>
            <person name="Waterhouse R.M."/>
            <person name="Ahn S.J."/>
            <person name="Almeida F.C."/>
            <person name="An C."/>
            <person name="Aqrawi P."/>
            <person name="Bretschneider A."/>
            <person name="Bryant W.B."/>
            <person name="Bucks S."/>
            <person name="Chao H."/>
            <person name="Chevignon G."/>
            <person name="Christen J.M."/>
            <person name="Clarke D.F."/>
            <person name="Dittmer N.T."/>
            <person name="Ferguson L.C.F."/>
            <person name="Garavelou S."/>
            <person name="Gordon K.H.J."/>
            <person name="Gunaratna R.T."/>
            <person name="Han Y."/>
            <person name="Hauser F."/>
            <person name="He Y."/>
            <person name="Heidel-Fischer H."/>
            <person name="Hirsh A."/>
            <person name="Hu Y."/>
            <person name="Jiang H."/>
            <person name="Kalra D."/>
            <person name="Klinner C."/>
            <person name="Konig C."/>
            <person name="Kovar C."/>
            <person name="Kroll A.R."/>
            <person name="Kuwar S.S."/>
            <person name="Lee S.L."/>
            <person name="Lehman R."/>
            <person name="Li K."/>
            <person name="Li Z."/>
            <person name="Liang H."/>
            <person name="Lovelace S."/>
            <person name="Lu Z."/>
            <person name="Mansfield J.H."/>
            <person name="McCulloch K.J."/>
            <person name="Mathew T."/>
            <person name="Morton B."/>
            <person name="Muzny D.M."/>
            <person name="Neunemann D."/>
            <person name="Ongeri F."/>
            <person name="Pauchet Y."/>
            <person name="Pu L.L."/>
            <person name="Pyrousis I."/>
            <person name="Rao X.J."/>
            <person name="Redding A."/>
            <person name="Roesel C."/>
            <person name="Sanchez-Gracia A."/>
            <person name="Schaack S."/>
            <person name="Shukla A."/>
            <person name="Tetreau G."/>
            <person name="Wang Y."/>
            <person name="Xiong G.H."/>
            <person name="Traut W."/>
            <person name="Walsh T.K."/>
            <person name="Worley K.C."/>
            <person name="Wu D."/>
            <person name="Wu W."/>
            <person name="Wu Y.Q."/>
            <person name="Zhang X."/>
            <person name="Zou Z."/>
            <person name="Zucker H."/>
            <person name="Briscoe A.D."/>
            <person name="Burmester T."/>
            <person name="Clem R.J."/>
            <person name="Feyereisen R."/>
            <person name="Grimmelikhuijzen C.J.P."/>
            <person name="Hamodrakas S.J."/>
            <person name="Hansson B.S."/>
            <person name="Huguet E."/>
            <person name="Jermiin L.S."/>
            <person name="Lan Q."/>
            <person name="Lehman H.K."/>
            <person name="Lorenzen M."/>
            <person name="Merzendorfer H."/>
            <person name="Michalopoulos I."/>
            <person name="Morton D.B."/>
            <person name="Muthukrishnan S."/>
            <person name="Oakeshott J.G."/>
            <person name="Palmer W."/>
            <person name="Park Y."/>
            <person name="Passarelli A.L."/>
            <person name="Rozas J."/>
            <person name="Schwartz L.M."/>
            <person name="Smith W."/>
            <person name="Southgate A."/>
            <person name="Vilcinskas A."/>
            <person name="Vogt R."/>
            <person name="Wang P."/>
            <person name="Werren J."/>
            <person name="Yu X.Q."/>
            <person name="Zhou J.J."/>
            <person name="Brown S.J."/>
            <person name="Scherer S.E."/>
            <person name="Richards S."/>
            <person name="Blissard G.W."/>
        </authorList>
    </citation>
    <scope>NUCLEOTIDE SEQUENCE</scope>
</reference>
<evidence type="ECO:0008006" key="5">
    <source>
        <dbReference type="Google" id="ProtNLM"/>
    </source>
</evidence>
<organism evidence="3 4">
    <name type="scientific">Manduca sexta</name>
    <name type="common">Tobacco hawkmoth</name>
    <name type="synonym">Tobacco hornworm</name>
    <dbReference type="NCBI Taxonomy" id="7130"/>
    <lineage>
        <taxon>Eukaryota</taxon>
        <taxon>Metazoa</taxon>
        <taxon>Ecdysozoa</taxon>
        <taxon>Arthropoda</taxon>
        <taxon>Hexapoda</taxon>
        <taxon>Insecta</taxon>
        <taxon>Pterygota</taxon>
        <taxon>Neoptera</taxon>
        <taxon>Endopterygota</taxon>
        <taxon>Lepidoptera</taxon>
        <taxon>Glossata</taxon>
        <taxon>Ditrysia</taxon>
        <taxon>Bombycoidea</taxon>
        <taxon>Sphingidae</taxon>
        <taxon>Sphinginae</taxon>
        <taxon>Sphingini</taxon>
        <taxon>Manduca</taxon>
    </lineage>
</organism>
<feature type="compositionally biased region" description="Basic and acidic residues" evidence="2">
    <location>
        <begin position="779"/>
        <end position="803"/>
    </location>
</feature>
<evidence type="ECO:0000313" key="4">
    <source>
        <dbReference type="Proteomes" id="UP000791440"/>
    </source>
</evidence>